<evidence type="ECO:0000256" key="14">
    <source>
        <dbReference type="SAM" id="MobiDB-lite"/>
    </source>
</evidence>
<keyword evidence="7 13" id="KW-0653">Protein transport</keyword>
<keyword evidence="9 13" id="KW-0472">Membrane</keyword>
<evidence type="ECO:0000259" key="15">
    <source>
        <dbReference type="Pfam" id="PF02096"/>
    </source>
</evidence>
<dbReference type="Gene3D" id="2.70.98.90">
    <property type="match status" value="1"/>
</dbReference>
<feature type="transmembrane region" description="Helical" evidence="13">
    <location>
        <begin position="551"/>
        <end position="571"/>
    </location>
</feature>
<dbReference type="AlphaFoldDB" id="A0A1T5GAS5"/>
<evidence type="ECO:0000256" key="13">
    <source>
        <dbReference type="HAMAP-Rule" id="MF_01810"/>
    </source>
</evidence>
<feature type="region of interest" description="Disordered" evidence="14">
    <location>
        <begin position="37"/>
        <end position="73"/>
    </location>
</feature>
<dbReference type="NCBIfam" id="TIGR03593">
    <property type="entry name" value="yidC_nterm"/>
    <property type="match status" value="1"/>
</dbReference>
<evidence type="ECO:0000256" key="6">
    <source>
        <dbReference type="ARBA" id="ARBA00022692"/>
    </source>
</evidence>
<feature type="transmembrane region" description="Helical" evidence="13">
    <location>
        <begin position="513"/>
        <end position="530"/>
    </location>
</feature>
<dbReference type="CDD" id="cd19961">
    <property type="entry name" value="EcYidC-like_peri"/>
    <property type="match status" value="1"/>
</dbReference>
<dbReference type="InterPro" id="IPR028053">
    <property type="entry name" value="Membr_insert_YidC_N"/>
</dbReference>
<evidence type="ECO:0000256" key="9">
    <source>
        <dbReference type="ARBA" id="ARBA00023136"/>
    </source>
</evidence>
<comment type="similarity">
    <text evidence="2 13">Belongs to the OXA1/ALB3/YidC family. Type 1 subfamily.</text>
</comment>
<evidence type="ECO:0000256" key="1">
    <source>
        <dbReference type="ARBA" id="ARBA00004429"/>
    </source>
</evidence>
<dbReference type="InterPro" id="IPR047196">
    <property type="entry name" value="YidC_ALB_C"/>
</dbReference>
<dbReference type="GO" id="GO:0032977">
    <property type="term" value="F:membrane insertase activity"/>
    <property type="evidence" value="ECO:0007669"/>
    <property type="project" value="InterPro"/>
</dbReference>
<dbReference type="EMBL" id="FUYX01000012">
    <property type="protein sequence ID" value="SKC05515.1"/>
    <property type="molecule type" value="Genomic_DNA"/>
</dbReference>
<keyword evidence="5 13" id="KW-1003">Cell membrane</keyword>
<evidence type="ECO:0000256" key="8">
    <source>
        <dbReference type="ARBA" id="ARBA00022989"/>
    </source>
</evidence>
<comment type="subcellular location">
    <subcellularLocation>
        <location evidence="1">Cell inner membrane</location>
        <topology evidence="1">Multi-pass membrane protein</topology>
    </subcellularLocation>
    <subcellularLocation>
        <location evidence="13">Cell membrane</location>
        <topology evidence="13">Multi-pass membrane protein</topology>
    </subcellularLocation>
</comment>
<sequence>MMKEDNRNLLLAIVMSVVVLLGWQFFYGVPQMEKQKQIAQQNQQTQTQSAPGASGSTPAPGQPAGSAAPGAAAAQAVGTREQALAASPRIRIDTPKISGSLSLTGARIDDVSLKAYRETVDPKSPNIILLSPAGGPNAYYSDFGWVAAPGSNVVLPNATTVWSADSQVLTPAKPVTLSWDNGQGLVFRRVISVDDNAMFTIRDEVENKGGNAVTLFPYGQVVRQGKPTTLGYYVLHEGLVGNLGEQGLQEYTYDKIDKEPALSAGTTGKAWKDAVGGFVGITDKYWAAAVIPDQQRKYEGRYSSVQTGTGHTYQADFLGESIAVAPGATVTSNARLFAGAKEVAAVDGYEKNLGIKRFELLIDWGWFYFITKPLFFVLDWIYKHIGNFGVAILIVTVLLKALFFPLANKSYASMAKMKALQPEMTAIRERYADDKMKQQQALMELYKTQKINPVAGCWPVLLQIPVFFALYKILFITIEMRHAPFFGWIHDLAAPDPTNLFNLFGLLPFTPPAFLHLGAWPIIMGITMFIQMKMNPEPPDPVQKMMFTWMPVFFTFLLGSFPAGLVIYWSWNNLLSVLQQGYIMRKNGVKIELFDNLKGMFGKKPAAAGGAPNPANSNKK</sequence>
<keyword evidence="6 13" id="KW-0812">Transmembrane</keyword>
<dbReference type="CDD" id="cd20070">
    <property type="entry name" value="5TM_YidC_Alb3"/>
    <property type="match status" value="1"/>
</dbReference>
<dbReference type="NCBIfam" id="NF002353">
    <property type="entry name" value="PRK01318.1-4"/>
    <property type="match status" value="1"/>
</dbReference>
<proteinExistence type="inferred from homology"/>
<dbReference type="Pfam" id="PF02096">
    <property type="entry name" value="60KD_IMP"/>
    <property type="match status" value="1"/>
</dbReference>
<comment type="subunit">
    <text evidence="13">Interacts with the Sec translocase complex via SecD. Specifically interacts with transmembrane segments of nascent integral membrane proteins during membrane integration.</text>
</comment>
<evidence type="ECO:0000256" key="5">
    <source>
        <dbReference type="ARBA" id="ARBA00022475"/>
    </source>
</evidence>
<organism evidence="17 18">
    <name type="scientific">Bosea thiooxidans</name>
    <dbReference type="NCBI Taxonomy" id="53254"/>
    <lineage>
        <taxon>Bacteria</taxon>
        <taxon>Pseudomonadati</taxon>
        <taxon>Pseudomonadota</taxon>
        <taxon>Alphaproteobacteria</taxon>
        <taxon>Hyphomicrobiales</taxon>
        <taxon>Boseaceae</taxon>
        <taxon>Bosea</taxon>
    </lineage>
</organism>
<evidence type="ECO:0000256" key="12">
    <source>
        <dbReference type="ARBA" id="ARBA00033342"/>
    </source>
</evidence>
<evidence type="ECO:0000256" key="11">
    <source>
        <dbReference type="ARBA" id="ARBA00033245"/>
    </source>
</evidence>
<dbReference type="PRINTS" id="PR01900">
    <property type="entry name" value="YIDCPROTEIN"/>
</dbReference>
<feature type="transmembrane region" description="Helical" evidence="13">
    <location>
        <begin position="388"/>
        <end position="407"/>
    </location>
</feature>
<dbReference type="GO" id="GO:0015031">
    <property type="term" value="P:protein transport"/>
    <property type="evidence" value="ECO:0007669"/>
    <property type="project" value="UniProtKB-KW"/>
</dbReference>
<comment type="function">
    <text evidence="13">Required for the insertion and/or proper folding and/or complex formation of integral membrane proteins into the membrane. Involved in integration of membrane proteins that insert both dependently and independently of the Sec translocase complex, as well as at least some lipoproteins. Aids folding of multispanning membrane proteins.</text>
</comment>
<accession>A0A1T5GAS5</accession>
<dbReference type="Pfam" id="PF14849">
    <property type="entry name" value="YidC_periplas"/>
    <property type="match status" value="1"/>
</dbReference>
<evidence type="ECO:0000313" key="17">
    <source>
        <dbReference type="EMBL" id="SKC05515.1"/>
    </source>
</evidence>
<feature type="transmembrane region" description="Helical" evidence="13">
    <location>
        <begin position="6"/>
        <end position="27"/>
    </location>
</feature>
<keyword evidence="8 13" id="KW-1133">Transmembrane helix</keyword>
<feature type="transmembrane region" description="Helical" evidence="13">
    <location>
        <begin position="457"/>
        <end position="478"/>
    </location>
</feature>
<evidence type="ECO:0000256" key="7">
    <source>
        <dbReference type="ARBA" id="ARBA00022927"/>
    </source>
</evidence>
<dbReference type="PRINTS" id="PR00701">
    <property type="entry name" value="60KDINNERMP"/>
</dbReference>
<keyword evidence="4 13" id="KW-0813">Transport</keyword>
<evidence type="ECO:0000256" key="2">
    <source>
        <dbReference type="ARBA" id="ARBA00010527"/>
    </source>
</evidence>
<evidence type="ECO:0000256" key="10">
    <source>
        <dbReference type="ARBA" id="ARBA00023186"/>
    </source>
</evidence>
<keyword evidence="10 13" id="KW-0143">Chaperone</keyword>
<dbReference type="InterPro" id="IPR028055">
    <property type="entry name" value="YidC/Oxa/ALB_C"/>
</dbReference>
<gene>
    <name evidence="13" type="primary">yidC</name>
    <name evidence="17" type="ORF">SAMN05660750_03898</name>
</gene>
<dbReference type="GO" id="GO:0051205">
    <property type="term" value="P:protein insertion into membrane"/>
    <property type="evidence" value="ECO:0007669"/>
    <property type="project" value="TreeGrafter"/>
</dbReference>
<dbReference type="PANTHER" id="PTHR12428">
    <property type="entry name" value="OXA1"/>
    <property type="match status" value="1"/>
</dbReference>
<dbReference type="Proteomes" id="UP000190130">
    <property type="component" value="Unassembled WGS sequence"/>
</dbReference>
<dbReference type="InterPro" id="IPR001708">
    <property type="entry name" value="YidC/ALB3/OXA1/COX18"/>
</dbReference>
<evidence type="ECO:0000259" key="16">
    <source>
        <dbReference type="Pfam" id="PF14849"/>
    </source>
</evidence>
<evidence type="ECO:0000313" key="18">
    <source>
        <dbReference type="Proteomes" id="UP000190130"/>
    </source>
</evidence>
<evidence type="ECO:0000256" key="4">
    <source>
        <dbReference type="ARBA" id="ARBA00022448"/>
    </source>
</evidence>
<reference evidence="17 18" key="1">
    <citation type="submission" date="2017-02" db="EMBL/GenBank/DDBJ databases">
        <authorList>
            <person name="Peterson S.W."/>
        </authorList>
    </citation>
    <scope>NUCLEOTIDE SEQUENCE [LARGE SCALE GENOMIC DNA]</scope>
    <source>
        <strain evidence="17 18">DSM 9653</strain>
    </source>
</reference>
<protein>
    <recommendedName>
        <fullName evidence="3 13">Membrane protein insertase YidC</fullName>
    </recommendedName>
    <alternativeName>
        <fullName evidence="12 13">Foldase YidC</fullName>
    </alternativeName>
    <alternativeName>
        <fullName evidence="11 13">Membrane integrase YidC</fullName>
    </alternativeName>
    <alternativeName>
        <fullName evidence="13">Membrane protein YidC</fullName>
    </alternativeName>
</protein>
<feature type="domain" description="Membrane insertase YidC N-terminal" evidence="16">
    <location>
        <begin position="89"/>
        <end position="376"/>
    </location>
</feature>
<evidence type="ECO:0000256" key="3">
    <source>
        <dbReference type="ARBA" id="ARBA00015325"/>
    </source>
</evidence>
<dbReference type="GO" id="GO:0005886">
    <property type="term" value="C:plasma membrane"/>
    <property type="evidence" value="ECO:0007669"/>
    <property type="project" value="UniProtKB-SubCell"/>
</dbReference>
<dbReference type="InterPro" id="IPR019998">
    <property type="entry name" value="Membr_insert_YidC"/>
</dbReference>
<dbReference type="NCBIfam" id="TIGR03592">
    <property type="entry name" value="yidC_oxa1_cterm"/>
    <property type="match status" value="1"/>
</dbReference>
<dbReference type="InterPro" id="IPR038221">
    <property type="entry name" value="YidC_periplasmic_sf"/>
</dbReference>
<dbReference type="PANTHER" id="PTHR12428:SF65">
    <property type="entry name" value="CYTOCHROME C OXIDASE ASSEMBLY PROTEIN COX18, MITOCHONDRIAL"/>
    <property type="match status" value="1"/>
</dbReference>
<name>A0A1T5GAS5_9HYPH</name>
<dbReference type="HAMAP" id="MF_01810">
    <property type="entry name" value="YidC_type1"/>
    <property type="match status" value="1"/>
</dbReference>
<feature type="domain" description="Membrane insertase YidC/Oxa/ALB C-terminal" evidence="15">
    <location>
        <begin position="388"/>
        <end position="585"/>
    </location>
</feature>